<keyword evidence="6" id="KW-0804">Transcription</keyword>
<dbReference type="InterPro" id="IPR015943">
    <property type="entry name" value="WD40/YVTN_repeat-like_dom_sf"/>
</dbReference>
<dbReference type="PROSITE" id="PS50294">
    <property type="entry name" value="WD_REPEATS_REGION"/>
    <property type="match status" value="1"/>
</dbReference>
<evidence type="ECO:0000256" key="1">
    <source>
        <dbReference type="ARBA" id="ARBA00004604"/>
    </source>
</evidence>
<dbReference type="PROSITE" id="PS00678">
    <property type="entry name" value="WD_REPEATS_1"/>
    <property type="match status" value="1"/>
</dbReference>
<dbReference type="PANTHER" id="PTHR44215:SF1">
    <property type="entry name" value="WD REPEAT-CONTAINING PROTEIN 75"/>
    <property type="match status" value="1"/>
</dbReference>
<organism evidence="9">
    <name type="scientific">Schistocephalus solidus</name>
    <name type="common">Tapeworm</name>
    <dbReference type="NCBI Taxonomy" id="70667"/>
    <lineage>
        <taxon>Eukaryota</taxon>
        <taxon>Metazoa</taxon>
        <taxon>Spiralia</taxon>
        <taxon>Lophotrochozoa</taxon>
        <taxon>Platyhelminthes</taxon>
        <taxon>Cestoda</taxon>
        <taxon>Eucestoda</taxon>
        <taxon>Diphyllobothriidea</taxon>
        <taxon>Diphyllobothriidae</taxon>
        <taxon>Schistocephalus</taxon>
    </lineage>
</organism>
<keyword evidence="5" id="KW-0677">Repeat</keyword>
<dbReference type="GO" id="GO:2000234">
    <property type="term" value="P:positive regulation of rRNA processing"/>
    <property type="evidence" value="ECO:0007669"/>
    <property type="project" value="TreeGrafter"/>
</dbReference>
<evidence type="ECO:0000256" key="5">
    <source>
        <dbReference type="ARBA" id="ARBA00022737"/>
    </source>
</evidence>
<keyword evidence="7" id="KW-0539">Nucleus</keyword>
<dbReference type="InterPro" id="IPR019775">
    <property type="entry name" value="WD40_repeat_CS"/>
</dbReference>
<evidence type="ECO:0000256" key="8">
    <source>
        <dbReference type="PROSITE-ProRule" id="PRU00221"/>
    </source>
</evidence>
<evidence type="ECO:0000256" key="6">
    <source>
        <dbReference type="ARBA" id="ARBA00023163"/>
    </source>
</evidence>
<dbReference type="EMBL" id="GEEE01002539">
    <property type="protein sequence ID" value="JAP60686.1"/>
    <property type="molecule type" value="Transcribed_RNA"/>
</dbReference>
<dbReference type="PROSITE" id="PS50082">
    <property type="entry name" value="WD_REPEATS_2"/>
    <property type="match status" value="2"/>
</dbReference>
<dbReference type="SMART" id="SM00320">
    <property type="entry name" value="WD40"/>
    <property type="match status" value="3"/>
</dbReference>
<evidence type="ECO:0000256" key="3">
    <source>
        <dbReference type="ARBA" id="ARBA00022552"/>
    </source>
</evidence>
<protein>
    <submittedName>
        <fullName evidence="9">WD repeat-containing protein 75</fullName>
    </submittedName>
</protein>
<dbReference type="GO" id="GO:0045943">
    <property type="term" value="P:positive regulation of transcription by RNA polymerase I"/>
    <property type="evidence" value="ECO:0007669"/>
    <property type="project" value="InterPro"/>
</dbReference>
<evidence type="ECO:0000256" key="4">
    <source>
        <dbReference type="ARBA" id="ARBA00022574"/>
    </source>
</evidence>
<dbReference type="InterPro" id="IPR001680">
    <property type="entry name" value="WD40_rpt"/>
</dbReference>
<dbReference type="PANTHER" id="PTHR44215">
    <property type="entry name" value="WD REPEAT-CONTAINING PROTEIN 75"/>
    <property type="match status" value="1"/>
</dbReference>
<dbReference type="GO" id="GO:0003723">
    <property type="term" value="F:RNA binding"/>
    <property type="evidence" value="ECO:0007669"/>
    <property type="project" value="InterPro"/>
</dbReference>
<dbReference type="SUPFAM" id="SSF50978">
    <property type="entry name" value="WD40 repeat-like"/>
    <property type="match status" value="2"/>
</dbReference>
<accession>A0A0V0J592</accession>
<dbReference type="InterPro" id="IPR053826">
    <property type="entry name" value="WDR75"/>
</dbReference>
<sequence length="958" mass="106595">MDATESVRRFFRKSASLTNALPFYCKRTNTVVYAADKIIFVCDCSTNSVRMKLSAHSDTITEIIGQKNEIISIGLDGKVIVWDIESGKILSKVDLHMPALSLVMNEAANVVLHEHNRGASLFIYDKGFEIKRQIFEKFPTFNKTTALNNHFIVSICGDNLHVYWLKNKKTVRYELPTKGPQANKKRFTCVACHPKDAIIATGNVRGEVMVWWNFTMPIESEESSSLEEDDDVIASETLIESSGQNEEFKLVSSKRVKRSVMHWHSREVTALAFTAEGKHLFSGGLEGVLVKWDLTECFGGVRQRRFFPLLGSPISAISSPGGESEETVVVTLEKNSFLVLNGALQIIFQKSGFCQTPRRWTRHLLKPSIEILPLSSQNDGTDASLHPEVLVTGSMGELQVLDCASGTVTDKFNINRKPHVMCDGLTAPIFSEVQLAAVSSADMPTPTEWLVTYDILQIPIDSASTTAGFSIDNQSRITWWRREKNAPETAAVPGFKPLYGEWLAHLNCPATDLHLTATSAGSADAVLTLLLLRDLRLLIWQQNRAFGSHASEQPWLRASCVPCVPDLIFSPVPGKLPKARFLNFELLNRSDSDRLQHGRVVCLKQPRNVLIVSAGTTVWTFNWIRWLPSVSSLTELDELWPLGKLELHACADWQQQYAESSPETSVATPLISQVAQVSGLEDPYRRYFVASLVADPVNDKKPPPGGLALLELSAKKKHQPKTRLIRLDFNCSPSALAVHPSRALIAMAFGAQCKVFRVSAENGFLELCTFAPIQLLPFCDRLHLQQVMKKKMRKNKSKSETPLAPACGQLESLSFYPTTPEEGDEAIRLAGIFITQVGRDDGRRDLLVYESTPSTTKAAVRQRLASTSERMSVTVSERREAALNLTTEKGILQLAEPIPDGEAAEGEKEALVTTIPRRYKREAVEEMESLLRQVSQYPVYAAPPPEQLLAQLFKKPNL</sequence>
<dbReference type="Pfam" id="PF23869">
    <property type="entry name" value="Beta-prop_WDR75_1st"/>
    <property type="match status" value="2"/>
</dbReference>
<dbReference type="InterPro" id="IPR036322">
    <property type="entry name" value="WD40_repeat_dom_sf"/>
</dbReference>
<feature type="repeat" description="WD" evidence="8">
    <location>
        <begin position="261"/>
        <end position="294"/>
    </location>
</feature>
<evidence type="ECO:0000256" key="2">
    <source>
        <dbReference type="ARBA" id="ARBA00022517"/>
    </source>
</evidence>
<gene>
    <name evidence="9" type="primary">WDR75</name>
    <name evidence="9" type="ORF">TR137323</name>
</gene>
<dbReference type="GO" id="GO:0006364">
    <property type="term" value="P:rRNA processing"/>
    <property type="evidence" value="ECO:0007669"/>
    <property type="project" value="UniProtKB-KW"/>
</dbReference>
<evidence type="ECO:0000256" key="7">
    <source>
        <dbReference type="ARBA" id="ARBA00023242"/>
    </source>
</evidence>
<feature type="repeat" description="WD" evidence="8">
    <location>
        <begin position="53"/>
        <end position="92"/>
    </location>
</feature>
<keyword evidence="2" id="KW-0690">Ribosome biogenesis</keyword>
<name>A0A0V0J592_SCHSO</name>
<dbReference type="GO" id="GO:0032040">
    <property type="term" value="C:small-subunit processome"/>
    <property type="evidence" value="ECO:0007669"/>
    <property type="project" value="InterPro"/>
</dbReference>
<keyword evidence="3" id="KW-0698">rRNA processing</keyword>
<reference evidence="9" key="1">
    <citation type="submission" date="2016-01" db="EMBL/GenBank/DDBJ databases">
        <title>Reference transcriptome for the parasite Schistocephalus solidus: insights into the molecular evolution of parasitism.</title>
        <authorList>
            <person name="Hebert F.O."/>
            <person name="Grambauer S."/>
            <person name="Barber I."/>
            <person name="Landry C.R."/>
            <person name="Aubin-Horth N."/>
        </authorList>
    </citation>
    <scope>NUCLEOTIDE SEQUENCE</scope>
</reference>
<evidence type="ECO:0000313" key="9">
    <source>
        <dbReference type="EMBL" id="JAP60686.1"/>
    </source>
</evidence>
<proteinExistence type="predicted"/>
<dbReference type="AlphaFoldDB" id="A0A0V0J592"/>
<dbReference type="Gene3D" id="2.130.10.10">
    <property type="entry name" value="YVTN repeat-like/Quinoprotein amine dehydrogenase"/>
    <property type="match status" value="2"/>
</dbReference>
<comment type="subcellular location">
    <subcellularLocation>
        <location evidence="1">Nucleus</location>
        <location evidence="1">Nucleolus</location>
    </subcellularLocation>
</comment>
<keyword evidence="4 8" id="KW-0853">WD repeat</keyword>